<dbReference type="InterPro" id="IPR036582">
    <property type="entry name" value="Mao_N_sf"/>
</dbReference>
<evidence type="ECO:0000259" key="1">
    <source>
        <dbReference type="Pfam" id="PF07833"/>
    </source>
</evidence>
<proteinExistence type="predicted"/>
<dbReference type="InterPro" id="IPR012854">
    <property type="entry name" value="Cu_amine_oxidase-like_N"/>
</dbReference>
<protein>
    <recommendedName>
        <fullName evidence="1">Copper amine oxidase-like N-terminal domain-containing protein</fullName>
    </recommendedName>
</protein>
<dbReference type="AlphaFoldDB" id="A0A7C8LHK9"/>
<name>A0A7C8LHK9_9FIRM</name>
<organism evidence="2 3">
    <name type="scientific">Defluviitalea raffinosedens</name>
    <dbReference type="NCBI Taxonomy" id="1450156"/>
    <lineage>
        <taxon>Bacteria</taxon>
        <taxon>Bacillati</taxon>
        <taxon>Bacillota</taxon>
        <taxon>Clostridia</taxon>
        <taxon>Lachnospirales</taxon>
        <taxon>Defluviitaleaceae</taxon>
        <taxon>Defluviitalea</taxon>
    </lineage>
</organism>
<dbReference type="Gene3D" id="3.30.457.10">
    <property type="entry name" value="Copper amine oxidase-like, N-terminal domain"/>
    <property type="match status" value="1"/>
</dbReference>
<dbReference type="SUPFAM" id="SSF55383">
    <property type="entry name" value="Copper amine oxidase, domain N"/>
    <property type="match status" value="1"/>
</dbReference>
<reference evidence="2 3" key="1">
    <citation type="submission" date="2019-12" db="EMBL/GenBank/DDBJ databases">
        <title>Defluviitalea raffinosedens, isolated from a biogas fermenter, genome sequencing and characterization.</title>
        <authorList>
            <person name="Rettenmaier R."/>
            <person name="Schneider M."/>
            <person name="Neuhaus K."/>
            <person name="Liebl W."/>
            <person name="Zverlov V."/>
        </authorList>
    </citation>
    <scope>NUCLEOTIDE SEQUENCE [LARGE SCALE GENOMIC DNA]</scope>
    <source>
        <strain evidence="2 3">249c-K6</strain>
    </source>
</reference>
<evidence type="ECO:0000313" key="3">
    <source>
        <dbReference type="Proteomes" id="UP000483018"/>
    </source>
</evidence>
<dbReference type="Pfam" id="PF07833">
    <property type="entry name" value="Cu_amine_oxidN1"/>
    <property type="match status" value="1"/>
</dbReference>
<sequence length="392" mass="46062">MKKLVHRLFIFTFIMMICQTTVFASYTYSNEMFDGRKYYHTYYLYVNNTEITTPVMTRKNHIPYIPLKAVVTAMGDSCTMSNNQIIVTKKDKTKIVMKPNSIYLTVNGKIEQFLYKQDDWNEYANYYPIIKNNTFYVPFTYTFSRIFGYEVHQERKNGPSTSNSISEIISIYIGKAPERFYTPSAYPYVYQYELPTQSPWGDSKISLLPVKDFSQFNTRHTTKNPIKDFLHFYDTMPNFICSPPREYPGFSTVPYKQRWANFADELRNGTYKVDYTLYGYDAYGIYDVAQSNIYINQSADQVTIGLNGFAYKTWGQRLGDDKVLTEIYDFNSAAAIHSILSYYMPNEGEKLFDKLRNDEFYWEQPVKYAKDQCTVTIRHTTGPTVIHIQWDK</sequence>
<feature type="domain" description="Copper amine oxidase-like N-terminal" evidence="1">
    <location>
        <begin position="46"/>
        <end position="157"/>
    </location>
</feature>
<accession>A0A7C8LHK9</accession>
<dbReference type="Proteomes" id="UP000483018">
    <property type="component" value="Unassembled WGS sequence"/>
</dbReference>
<keyword evidence="3" id="KW-1185">Reference proteome</keyword>
<evidence type="ECO:0000313" key="2">
    <source>
        <dbReference type="EMBL" id="KAE9633753.1"/>
    </source>
</evidence>
<dbReference type="RefSeq" id="WP_158740548.1">
    <property type="nucleotide sequence ID" value="NZ_JAFBEP010000011.1"/>
</dbReference>
<dbReference type="OrthoDB" id="1688691at2"/>
<comment type="caution">
    <text evidence="2">The sequence shown here is derived from an EMBL/GenBank/DDBJ whole genome shotgun (WGS) entry which is preliminary data.</text>
</comment>
<gene>
    <name evidence="2" type="ORF">GND95_08855</name>
</gene>
<dbReference type="EMBL" id="WSLF01000007">
    <property type="protein sequence ID" value="KAE9633753.1"/>
    <property type="molecule type" value="Genomic_DNA"/>
</dbReference>